<evidence type="ECO:0000313" key="3">
    <source>
        <dbReference type="EMBL" id="SHI73936.1"/>
    </source>
</evidence>
<dbReference type="eggNOG" id="COG0589">
    <property type="taxonomic scope" value="Bacteria"/>
</dbReference>
<evidence type="ECO:0000313" key="4">
    <source>
        <dbReference type="Proteomes" id="UP000184396"/>
    </source>
</evidence>
<dbReference type="EMBL" id="FQYK01000003">
    <property type="protein sequence ID" value="SHI73936.1"/>
    <property type="molecule type" value="Genomic_DNA"/>
</dbReference>
<evidence type="ECO:0000259" key="2">
    <source>
        <dbReference type="Pfam" id="PF04435"/>
    </source>
</evidence>
<sequence>MKNKYKILVLSDVNNYTEIILKNAVSLAKMIDGEIELLCIKKPAEIVKEDNQLSAMRTINQKHFAVDKKIQKLVNSFSKDYNININYTLSYGNVKQEINKHIKKHQPDVVVLGKRKSKLLKLVGDKITKHVLKKHKGAVMLSSLENILEPENNIALGMLNEMEDSLEFAKRLTQKTQKPIKSFKLVNKIETENHSINNNKDTVEYVFEENENVISNLSNYLLKSNINLLFVNREKINNKCEKHLIKSGDDKVDVSLLLTA</sequence>
<dbReference type="SUPFAM" id="SSF52402">
    <property type="entry name" value="Adenine nucleotide alpha hydrolases-like"/>
    <property type="match status" value="1"/>
</dbReference>
<dbReference type="Pfam" id="PF04435">
    <property type="entry name" value="SPK"/>
    <property type="match status" value="1"/>
</dbReference>
<dbReference type="InterPro" id="IPR006570">
    <property type="entry name" value="SPK_dom"/>
</dbReference>
<dbReference type="OrthoDB" id="1198867at2"/>
<evidence type="ECO:0000259" key="1">
    <source>
        <dbReference type="Pfam" id="PF00582"/>
    </source>
</evidence>
<dbReference type="Proteomes" id="UP000184396">
    <property type="component" value="Unassembled WGS sequence"/>
</dbReference>
<feature type="domain" description="SPK" evidence="2">
    <location>
        <begin position="166"/>
        <end position="253"/>
    </location>
</feature>
<gene>
    <name evidence="3" type="ORF">SAMN05216261_1622</name>
</gene>
<feature type="domain" description="UspA" evidence="1">
    <location>
        <begin position="6"/>
        <end position="140"/>
    </location>
</feature>
<organism evidence="3 4">
    <name type="scientific">Algibacter luteus</name>
    <dbReference type="NCBI Taxonomy" id="1178825"/>
    <lineage>
        <taxon>Bacteria</taxon>
        <taxon>Pseudomonadati</taxon>
        <taxon>Bacteroidota</taxon>
        <taxon>Flavobacteriia</taxon>
        <taxon>Flavobacteriales</taxon>
        <taxon>Flavobacteriaceae</taxon>
        <taxon>Algibacter</taxon>
    </lineage>
</organism>
<dbReference type="InterPro" id="IPR014729">
    <property type="entry name" value="Rossmann-like_a/b/a_fold"/>
</dbReference>
<dbReference type="RefSeq" id="WP_019386832.1">
    <property type="nucleotide sequence ID" value="NZ_ALIH01000003.1"/>
</dbReference>
<proteinExistence type="predicted"/>
<dbReference type="InterPro" id="IPR006016">
    <property type="entry name" value="UspA"/>
</dbReference>
<dbReference type="STRING" id="1178825.SAMN05216261_1622"/>
<name>A0A1M6DL04_9FLAO</name>
<keyword evidence="4" id="KW-1185">Reference proteome</keyword>
<accession>A0A1M6DL04</accession>
<dbReference type="CDD" id="cd00293">
    <property type="entry name" value="USP-like"/>
    <property type="match status" value="1"/>
</dbReference>
<reference evidence="3 4" key="1">
    <citation type="submission" date="2016-11" db="EMBL/GenBank/DDBJ databases">
        <authorList>
            <person name="Jaros S."/>
            <person name="Januszkiewicz K."/>
            <person name="Wedrychowicz H."/>
        </authorList>
    </citation>
    <scope>NUCLEOTIDE SEQUENCE [LARGE SCALE GENOMIC DNA]</scope>
    <source>
        <strain evidence="3 4">CGMCC 1.12213</strain>
    </source>
</reference>
<dbReference type="Pfam" id="PF00582">
    <property type="entry name" value="Usp"/>
    <property type="match status" value="1"/>
</dbReference>
<dbReference type="AlphaFoldDB" id="A0A1M6DL04"/>
<dbReference type="Gene3D" id="3.40.50.620">
    <property type="entry name" value="HUPs"/>
    <property type="match status" value="1"/>
</dbReference>
<protein>
    <submittedName>
        <fullName evidence="3">Nucleotide-binding universal stress protein, UspA family</fullName>
    </submittedName>
</protein>